<feature type="domain" description="CxC5 like cysteine cluster associated with KDZ" evidence="1">
    <location>
        <begin position="13"/>
        <end position="102"/>
    </location>
</feature>
<feature type="domain" description="CxC6 like cysteine cluster associated with KDZ" evidence="2">
    <location>
        <begin position="196"/>
        <end position="260"/>
    </location>
</feature>
<reference evidence="3 4" key="1">
    <citation type="journal article" date="2018" name="Biotechnol. Biofuels">
        <title>Integrative visual omics of the white-rot fungus Polyporus brumalis exposes the biotechnological potential of its oxidative enzymes for delignifying raw plant biomass.</title>
        <authorList>
            <person name="Miyauchi S."/>
            <person name="Rancon A."/>
            <person name="Drula E."/>
            <person name="Hage H."/>
            <person name="Chaduli D."/>
            <person name="Favel A."/>
            <person name="Grisel S."/>
            <person name="Henrissat B."/>
            <person name="Herpoel-Gimbert I."/>
            <person name="Ruiz-Duenas F.J."/>
            <person name="Chevret D."/>
            <person name="Hainaut M."/>
            <person name="Lin J."/>
            <person name="Wang M."/>
            <person name="Pangilinan J."/>
            <person name="Lipzen A."/>
            <person name="Lesage-Meessen L."/>
            <person name="Navarro D."/>
            <person name="Riley R."/>
            <person name="Grigoriev I.V."/>
            <person name="Zhou S."/>
            <person name="Raouche S."/>
            <person name="Rosso M.N."/>
        </authorList>
    </citation>
    <scope>NUCLEOTIDE SEQUENCE [LARGE SCALE GENOMIC DNA]</scope>
    <source>
        <strain evidence="3 4">BRFM 1820</strain>
    </source>
</reference>
<gene>
    <name evidence="3" type="ORF">OH76DRAFT_1366895</name>
</gene>
<dbReference type="AlphaFoldDB" id="A0A371CI83"/>
<organism evidence="3 4">
    <name type="scientific">Lentinus brumalis</name>
    <dbReference type="NCBI Taxonomy" id="2498619"/>
    <lineage>
        <taxon>Eukaryota</taxon>
        <taxon>Fungi</taxon>
        <taxon>Dikarya</taxon>
        <taxon>Basidiomycota</taxon>
        <taxon>Agaricomycotina</taxon>
        <taxon>Agaricomycetes</taxon>
        <taxon>Polyporales</taxon>
        <taxon>Polyporaceae</taxon>
        <taxon>Lentinus</taxon>
    </lineage>
</organism>
<dbReference type="OrthoDB" id="2800707at2759"/>
<proteinExistence type="predicted"/>
<accession>A0A371CI83</accession>
<evidence type="ECO:0000313" key="3">
    <source>
        <dbReference type="EMBL" id="RDX39992.1"/>
    </source>
</evidence>
<dbReference type="Proteomes" id="UP000256964">
    <property type="component" value="Unassembled WGS sequence"/>
</dbReference>
<evidence type="ECO:0000313" key="4">
    <source>
        <dbReference type="Proteomes" id="UP000256964"/>
    </source>
</evidence>
<dbReference type="STRING" id="139420.A0A371CI83"/>
<dbReference type="Pfam" id="PF18718">
    <property type="entry name" value="CxC5"/>
    <property type="match status" value="1"/>
</dbReference>
<keyword evidence="4" id="KW-1185">Reference proteome</keyword>
<evidence type="ECO:0000259" key="2">
    <source>
        <dbReference type="Pfam" id="PF18721"/>
    </source>
</evidence>
<sequence length="497" mass="57113">MPLKVNGNATGFRAHLFTLRRGVLPVRVFTLYCKACKTTYRSNYSVTQAEANTSIRQYYRDIPTAIEASEYCYVDRSLLPLIRAQMAFAHASGKTVARIYNRGISNMPERVPLTSEHVWNAFYIHALMLDVQRRQVPLQFPHHGPQAERFRDVMAARNIRMAGTGQPQWAHTCDECERIVRPADPSQPAIRINACVMDGVTIGHPRCNVDRCVARLASPRDRFCEEHSDQERQCAIRGCNNATTDGMRTCSIAAHRSFENERRERGKALFRLRRRHERTMQAGQRYGDAVSKKPRQNPRKARAETLSNLTKKAAISRRWTHNEELIVRTCGVVISRATFYEAESMSNCVRFLVSTFPPQLPRAHPSFCFFDSACLLLKHILANNETRLDNIGLVVDVFHAINKHKDSDAFCQLNCNPATFPELFNEKNEWWYNSSACEQTNGWFGFFLPVVREMGEVNYNFFLDEMILIHNEWQVDVLRARGTRPRLVPMSDLALPR</sequence>
<protein>
    <recommendedName>
        <fullName evidence="5">CxC6 like cysteine cluster associated with KDZ domain-containing protein</fullName>
    </recommendedName>
</protein>
<dbReference type="Pfam" id="PF18721">
    <property type="entry name" value="CxC6"/>
    <property type="match status" value="1"/>
</dbReference>
<name>A0A371CI83_9APHY</name>
<evidence type="ECO:0008006" key="5">
    <source>
        <dbReference type="Google" id="ProtNLM"/>
    </source>
</evidence>
<dbReference type="InterPro" id="IPR041539">
    <property type="entry name" value="CxC5"/>
</dbReference>
<dbReference type="InterPro" id="IPR040898">
    <property type="entry name" value="CxC6"/>
</dbReference>
<dbReference type="EMBL" id="KZ857602">
    <property type="protein sequence ID" value="RDX39992.1"/>
    <property type="molecule type" value="Genomic_DNA"/>
</dbReference>
<evidence type="ECO:0000259" key="1">
    <source>
        <dbReference type="Pfam" id="PF18718"/>
    </source>
</evidence>